<organism evidence="2 3">
    <name type="scientific">Ochrobactrum teleogrylli</name>
    <dbReference type="NCBI Taxonomy" id="2479765"/>
    <lineage>
        <taxon>Bacteria</taxon>
        <taxon>Pseudomonadati</taxon>
        <taxon>Pseudomonadota</taxon>
        <taxon>Alphaproteobacteria</taxon>
        <taxon>Hyphomicrobiales</taxon>
        <taxon>Brucellaceae</taxon>
        <taxon>Brucella/Ochrobactrum group</taxon>
        <taxon>Ochrobactrum</taxon>
    </lineage>
</organism>
<feature type="transmembrane region" description="Helical" evidence="1">
    <location>
        <begin position="322"/>
        <end position="343"/>
    </location>
</feature>
<evidence type="ECO:0000313" key="3">
    <source>
        <dbReference type="Proteomes" id="UP001362311"/>
    </source>
</evidence>
<evidence type="ECO:0008006" key="4">
    <source>
        <dbReference type="Google" id="ProtNLM"/>
    </source>
</evidence>
<dbReference type="RefSeq" id="WP_339439895.1">
    <property type="nucleotide sequence ID" value="NZ_JBBHKQ010000001.1"/>
</dbReference>
<feature type="transmembrane region" description="Helical" evidence="1">
    <location>
        <begin position="270"/>
        <end position="288"/>
    </location>
</feature>
<gene>
    <name evidence="2" type="ORF">WIX40_11040</name>
</gene>
<feature type="transmembrane region" description="Helical" evidence="1">
    <location>
        <begin position="241"/>
        <end position="258"/>
    </location>
</feature>
<evidence type="ECO:0000313" key="2">
    <source>
        <dbReference type="EMBL" id="MEJ5900641.1"/>
    </source>
</evidence>
<feature type="transmembrane region" description="Helical" evidence="1">
    <location>
        <begin position="106"/>
        <end position="134"/>
    </location>
</feature>
<dbReference type="AlphaFoldDB" id="A0ABD5JY35"/>
<accession>A0ABD5JY35</accession>
<dbReference type="EMBL" id="JBBHKQ010000001">
    <property type="protein sequence ID" value="MEJ5900641.1"/>
    <property type="molecule type" value="Genomic_DNA"/>
</dbReference>
<feature type="transmembrane region" description="Helical" evidence="1">
    <location>
        <begin position="154"/>
        <end position="178"/>
    </location>
</feature>
<feature type="transmembrane region" description="Helical" evidence="1">
    <location>
        <begin position="190"/>
        <end position="210"/>
    </location>
</feature>
<feature type="transmembrane region" description="Helical" evidence="1">
    <location>
        <begin position="78"/>
        <end position="99"/>
    </location>
</feature>
<name>A0ABD5JY35_9HYPH</name>
<evidence type="ECO:0000256" key="1">
    <source>
        <dbReference type="SAM" id="Phobius"/>
    </source>
</evidence>
<dbReference type="Proteomes" id="UP001362311">
    <property type="component" value="Unassembled WGS sequence"/>
</dbReference>
<reference evidence="2 3" key="1">
    <citation type="submission" date="2024-03" db="EMBL/GenBank/DDBJ databases">
        <title>Reference genomes for the five species model microbial community.</title>
        <authorList>
            <person name="Padfield D."/>
        </authorList>
    </citation>
    <scope>NUCLEOTIDE SEQUENCE [LARGE SCALE GENOMIC DNA]</scope>
    <source>
        <strain evidence="2 3">AB1</strain>
    </source>
</reference>
<comment type="caution">
    <text evidence="2">The sequence shown here is derived from an EMBL/GenBank/DDBJ whole genome shotgun (WGS) entry which is preliminary data.</text>
</comment>
<keyword evidence="1" id="KW-1133">Transmembrane helix</keyword>
<keyword evidence="1" id="KW-0472">Membrane</keyword>
<proteinExistence type="predicted"/>
<protein>
    <recommendedName>
        <fullName evidence="4">Transmembrane protein</fullName>
    </recommendedName>
</protein>
<sequence length="777" mass="85993">MGSTYTRFILFFILTSIIIIVKFQPLYFHPVLPGLDASWQSALAYGAEKRLLFGKDIVFTGGPLSGLYNRQFEVSNSYILAAASLLVAFYISLCFSIFLTRVSSILFGLAVLLILSLSFFMTSDVMLMIVPLLAALYGIWGEENSKRLVGGSGAFLSGIIVLAKFSVFPIAILSMLALDVLDLLRRRIPLHLVVFAGGLILAFVLAGQPLEQLPSFIKSSLEVSSGYSSAMSLPIQLPDPFVWLAVATLFVGTLLYESSRHWHTESRYKLVAQVLVISGYLFVAFKAGFVRHDLHMLIAWTALIIVILAVIAAQPRKQSSRWLLAGLAFACLIPGQLALYKVYRILPFTAVVQLPDTLRREASELSSFALSPSNWKKRLVEQNVASLASIKEQRPLPHLSGSVDTILNDQSSIIANGLDYRPRPTLQEYTTYSPSLIARNRSFFESDQAPDFLFMAPGSIDRRHPASVEGALWPLFFSKYQPYLIEADYLVLQKRALALDNIETNGGPIHARLNEEVRLPDMAGPVMASIRIKPTIIGKLLNVFYRPPLTELVVSYHDGSVETYRVIPGMMSEGLMVSPLVKSPSDYLLVSTGHLEAGALQKAKSVMVRAGFGGVLAYRSDIDIRFSILDNKALRDGYKGKLADFYFEQQKNLSLLLENNPIHDPTVIKVPEGLLAHAPTILNLPVSGARNLDIRFGIREGAWRDGGKTNGVCFSAQAASSKFFERCLRPVENEADRLEQHARVELPTGTEEISLETSCIDDCAWDWSYWAMAVPGP</sequence>
<feature type="transmembrane region" description="Helical" evidence="1">
    <location>
        <begin position="7"/>
        <end position="28"/>
    </location>
</feature>
<keyword evidence="1" id="KW-0812">Transmembrane</keyword>
<feature type="transmembrane region" description="Helical" evidence="1">
    <location>
        <begin position="294"/>
        <end position="313"/>
    </location>
</feature>